<dbReference type="GO" id="GO:0000398">
    <property type="term" value="P:mRNA splicing, via spliceosome"/>
    <property type="evidence" value="ECO:0007669"/>
    <property type="project" value="InterPro"/>
</dbReference>
<evidence type="ECO:0000256" key="3">
    <source>
        <dbReference type="ARBA" id="ARBA00025726"/>
    </source>
</evidence>
<feature type="repeat" description="WD" evidence="4">
    <location>
        <begin position="169"/>
        <end position="210"/>
    </location>
</feature>
<accession>A0A2T9Z030</accession>
<dbReference type="InterPro" id="IPR045241">
    <property type="entry name" value="Prp46/PLRG1-like"/>
</dbReference>
<feature type="repeat" description="WD" evidence="4">
    <location>
        <begin position="85"/>
        <end position="126"/>
    </location>
</feature>
<dbReference type="PROSITE" id="PS50294">
    <property type="entry name" value="WD_REPEATS_REGION"/>
    <property type="match status" value="4"/>
</dbReference>
<dbReference type="SMART" id="SM00320">
    <property type="entry name" value="WD40"/>
    <property type="match status" value="7"/>
</dbReference>
<protein>
    <submittedName>
        <fullName evidence="6">Uncharacterized protein</fullName>
    </submittedName>
</protein>
<dbReference type="Gene3D" id="2.130.10.10">
    <property type="entry name" value="YVTN repeat-like/Quinoprotein amine dehydrogenase"/>
    <property type="match status" value="1"/>
</dbReference>
<evidence type="ECO:0000256" key="2">
    <source>
        <dbReference type="ARBA" id="ARBA00022737"/>
    </source>
</evidence>
<dbReference type="AlphaFoldDB" id="A0A2T9Z030"/>
<dbReference type="GO" id="GO:0071011">
    <property type="term" value="C:precatalytic spliceosome"/>
    <property type="evidence" value="ECO:0007669"/>
    <property type="project" value="TreeGrafter"/>
</dbReference>
<keyword evidence="1 4" id="KW-0853">WD repeat</keyword>
<feature type="repeat" description="WD" evidence="4">
    <location>
        <begin position="127"/>
        <end position="168"/>
    </location>
</feature>
<keyword evidence="7" id="KW-1185">Reference proteome</keyword>
<sequence length="398" mass="44182">MALLFISNDEVEKIINGLQEKQAKSSFKNSKSSTKNSGALVRTKDLHSKSQGPIEPPSGMQLVRKQNYEPPKPEWHAPWKLSKVLAGHMGWVRSLAVEPGNKWFASGSVDRTIKIWDLASGTLKLTLTGHISPVRGLEVSSRHPYLFSCGEDKMVKCWDLEQNKVVRHYHGHLSGIYTLSLHPILDVLVTAGRDATARVWDIRTKQAIHVLTGHKATIAAVKCQEADPQVITGSMDSTVRLWDLAAGKTMATLTHHKKSVRALALHPTQFGFLSASADNIKQFRFPKGDFVQNFPNHNSIINAASVNSDNVAFSGADNGSMRFWDWTTGHCFQELDSQNMPGSLDSESGIFASTFDKTGLRLITGEADKSIKIYKEDENATPETHPINWKPTLKSRNY</sequence>
<dbReference type="Proteomes" id="UP000245383">
    <property type="component" value="Unassembled WGS sequence"/>
</dbReference>
<reference evidence="6 7" key="1">
    <citation type="journal article" date="2018" name="MBio">
        <title>Comparative Genomics Reveals the Core Gene Toolbox for the Fungus-Insect Symbiosis.</title>
        <authorList>
            <person name="Wang Y."/>
            <person name="Stata M."/>
            <person name="Wang W."/>
            <person name="Stajich J.E."/>
            <person name="White M.M."/>
            <person name="Moncalvo J.M."/>
        </authorList>
    </citation>
    <scope>NUCLEOTIDE SEQUENCE [LARGE SCALE GENOMIC DNA]</scope>
    <source>
        <strain evidence="6 7">SWE-8-4</strain>
    </source>
</reference>
<dbReference type="STRING" id="133385.A0A2T9Z030"/>
<dbReference type="InterPro" id="IPR020472">
    <property type="entry name" value="WD40_PAC1"/>
</dbReference>
<dbReference type="OrthoDB" id="10256122at2759"/>
<dbReference type="PRINTS" id="PR00320">
    <property type="entry name" value="GPROTEINBRPT"/>
</dbReference>
<comment type="caution">
    <text evidence="6">The sequence shown here is derived from an EMBL/GenBank/DDBJ whole genome shotgun (WGS) entry which is preliminary data.</text>
</comment>
<dbReference type="PROSITE" id="PS00678">
    <property type="entry name" value="WD_REPEATS_1"/>
    <property type="match status" value="2"/>
</dbReference>
<comment type="similarity">
    <text evidence="3">Belongs to the WD repeat PRL1/PRL2 family.</text>
</comment>
<feature type="repeat" description="WD" evidence="4">
    <location>
        <begin position="211"/>
        <end position="252"/>
    </location>
</feature>
<evidence type="ECO:0000313" key="6">
    <source>
        <dbReference type="EMBL" id="PVU97919.1"/>
    </source>
</evidence>
<feature type="region of interest" description="Disordered" evidence="5">
    <location>
        <begin position="22"/>
        <end position="61"/>
    </location>
</feature>
<dbReference type="EMBL" id="MBFR01000005">
    <property type="protein sequence ID" value="PVU97919.1"/>
    <property type="molecule type" value="Genomic_DNA"/>
</dbReference>
<evidence type="ECO:0000313" key="7">
    <source>
        <dbReference type="Proteomes" id="UP000245383"/>
    </source>
</evidence>
<dbReference type="FunFam" id="2.130.10.10:FF:000012">
    <property type="entry name" value="Putative pleiotropic regulator 1"/>
    <property type="match status" value="1"/>
</dbReference>
<dbReference type="Pfam" id="PF00400">
    <property type="entry name" value="WD40"/>
    <property type="match status" value="6"/>
</dbReference>
<dbReference type="CDD" id="cd00200">
    <property type="entry name" value="WD40"/>
    <property type="match status" value="1"/>
</dbReference>
<evidence type="ECO:0000256" key="1">
    <source>
        <dbReference type="ARBA" id="ARBA00022574"/>
    </source>
</evidence>
<dbReference type="GO" id="GO:0071013">
    <property type="term" value="C:catalytic step 2 spliceosome"/>
    <property type="evidence" value="ECO:0007669"/>
    <property type="project" value="TreeGrafter"/>
</dbReference>
<dbReference type="PROSITE" id="PS50082">
    <property type="entry name" value="WD_REPEATS_2"/>
    <property type="match status" value="5"/>
</dbReference>
<evidence type="ECO:0000256" key="4">
    <source>
        <dbReference type="PROSITE-ProRule" id="PRU00221"/>
    </source>
</evidence>
<dbReference type="InterPro" id="IPR036322">
    <property type="entry name" value="WD40_repeat_dom_sf"/>
</dbReference>
<dbReference type="InterPro" id="IPR019775">
    <property type="entry name" value="WD40_repeat_CS"/>
</dbReference>
<feature type="repeat" description="WD" evidence="4">
    <location>
        <begin position="294"/>
        <end position="334"/>
    </location>
</feature>
<feature type="compositionally biased region" description="Low complexity" evidence="5">
    <location>
        <begin position="24"/>
        <end position="37"/>
    </location>
</feature>
<dbReference type="InterPro" id="IPR015943">
    <property type="entry name" value="WD40/YVTN_repeat-like_dom_sf"/>
</dbReference>
<evidence type="ECO:0000256" key="5">
    <source>
        <dbReference type="SAM" id="MobiDB-lite"/>
    </source>
</evidence>
<dbReference type="PANTHER" id="PTHR19923">
    <property type="entry name" value="WD40 REPEAT PROTEINPRL1/PRL2-RELATED"/>
    <property type="match status" value="1"/>
</dbReference>
<organism evidence="6 7">
    <name type="scientific">Smittium simulii</name>
    <dbReference type="NCBI Taxonomy" id="133385"/>
    <lineage>
        <taxon>Eukaryota</taxon>
        <taxon>Fungi</taxon>
        <taxon>Fungi incertae sedis</taxon>
        <taxon>Zoopagomycota</taxon>
        <taxon>Kickxellomycotina</taxon>
        <taxon>Harpellomycetes</taxon>
        <taxon>Harpellales</taxon>
        <taxon>Legeriomycetaceae</taxon>
        <taxon>Smittium</taxon>
    </lineage>
</organism>
<proteinExistence type="inferred from homology"/>
<dbReference type="SUPFAM" id="SSF50978">
    <property type="entry name" value="WD40 repeat-like"/>
    <property type="match status" value="1"/>
</dbReference>
<name>A0A2T9Z030_9FUNG</name>
<keyword evidence="2" id="KW-0677">Repeat</keyword>
<dbReference type="GO" id="GO:0000974">
    <property type="term" value="C:Prp19 complex"/>
    <property type="evidence" value="ECO:0007669"/>
    <property type="project" value="TreeGrafter"/>
</dbReference>
<dbReference type="InterPro" id="IPR001680">
    <property type="entry name" value="WD40_rpt"/>
</dbReference>
<dbReference type="PANTHER" id="PTHR19923:SF0">
    <property type="entry name" value="PLEIOTROPIC REGULATOR 1"/>
    <property type="match status" value="1"/>
</dbReference>
<gene>
    <name evidence="6" type="ORF">BB561_000177</name>
</gene>